<proteinExistence type="predicted"/>
<feature type="non-terminal residue" evidence="4">
    <location>
        <position position="145"/>
    </location>
</feature>
<protein>
    <recommendedName>
        <fullName evidence="3">Orn/DAP/Arg decarboxylase 2 N-terminal domain-containing protein</fullName>
    </recommendedName>
</protein>
<dbReference type="Gene3D" id="3.20.20.10">
    <property type="entry name" value="Alanine racemase"/>
    <property type="match status" value="1"/>
</dbReference>
<organism evidence="4 5">
    <name type="scientific">Inquilinus limosus MP06</name>
    <dbReference type="NCBI Taxonomy" id="1398085"/>
    <lineage>
        <taxon>Bacteria</taxon>
        <taxon>Pseudomonadati</taxon>
        <taxon>Pseudomonadota</taxon>
        <taxon>Alphaproteobacteria</taxon>
        <taxon>Rhodospirillales</taxon>
        <taxon>Rhodospirillaceae</taxon>
        <taxon>Inquilinus</taxon>
    </lineage>
</organism>
<dbReference type="PROSITE" id="PS00878">
    <property type="entry name" value="ODR_DC_2_1"/>
    <property type="match status" value="1"/>
</dbReference>
<sequence>MNHLAVTPPRGYGAADGRLTLDGHDLVALARAHGTPLFVFSEARLRGNARRFRQAAEAGHPRVLVCYASKACSNLSVLAAVREEGLGAEVNSGGELHKALAAGVAPDRIVFNGVAKTVEEIGEAIGRGIKAINVDSPFELRRTPA</sequence>
<keyword evidence="2" id="KW-0663">Pyridoxal phosphate</keyword>
<dbReference type="RefSeq" id="WP_034838188.1">
    <property type="nucleotide sequence ID" value="NZ_JANX01000165.1"/>
</dbReference>
<evidence type="ECO:0000256" key="2">
    <source>
        <dbReference type="ARBA" id="ARBA00022898"/>
    </source>
</evidence>
<dbReference type="InterPro" id="IPR022653">
    <property type="entry name" value="De-COase2_pyr-phos_BS"/>
</dbReference>
<comment type="caution">
    <text evidence="4">The sequence shown here is derived from an EMBL/GenBank/DDBJ whole genome shotgun (WGS) entry which is preliminary data.</text>
</comment>
<evidence type="ECO:0000256" key="1">
    <source>
        <dbReference type="ARBA" id="ARBA00001933"/>
    </source>
</evidence>
<dbReference type="PANTHER" id="PTHR43727:SF2">
    <property type="entry name" value="GROUP IV DECARBOXYLASE"/>
    <property type="match status" value="1"/>
</dbReference>
<dbReference type="InterPro" id="IPR029066">
    <property type="entry name" value="PLP-binding_barrel"/>
</dbReference>
<accession>A0A0A0D685</accession>
<name>A0A0A0D685_9PROT</name>
<dbReference type="EMBL" id="JANX01000165">
    <property type="protein sequence ID" value="KGM33614.1"/>
    <property type="molecule type" value="Genomic_DNA"/>
</dbReference>
<feature type="domain" description="Orn/DAP/Arg decarboxylase 2 N-terminal" evidence="3">
    <location>
        <begin position="50"/>
        <end position="142"/>
    </location>
</feature>
<dbReference type="InterPro" id="IPR022644">
    <property type="entry name" value="De-COase2_N"/>
</dbReference>
<reference evidence="4 5" key="1">
    <citation type="submission" date="2014-01" db="EMBL/GenBank/DDBJ databases">
        <title>Genome sequence determination for a cystic fibrosis isolate, Inquilinus limosus.</title>
        <authorList>
            <person name="Pino M."/>
            <person name="Di Conza J."/>
            <person name="Gutkind G."/>
        </authorList>
    </citation>
    <scope>NUCLEOTIDE SEQUENCE [LARGE SCALE GENOMIC DNA]</scope>
    <source>
        <strain evidence="4 5">MP06</strain>
    </source>
</reference>
<dbReference type="GO" id="GO:0009089">
    <property type="term" value="P:lysine biosynthetic process via diaminopimelate"/>
    <property type="evidence" value="ECO:0007669"/>
    <property type="project" value="TreeGrafter"/>
</dbReference>
<dbReference type="GO" id="GO:0008836">
    <property type="term" value="F:diaminopimelate decarboxylase activity"/>
    <property type="evidence" value="ECO:0007669"/>
    <property type="project" value="TreeGrafter"/>
</dbReference>
<comment type="cofactor">
    <cofactor evidence="1">
        <name>pyridoxal 5'-phosphate</name>
        <dbReference type="ChEBI" id="CHEBI:597326"/>
    </cofactor>
</comment>
<dbReference type="Proteomes" id="UP000029995">
    <property type="component" value="Unassembled WGS sequence"/>
</dbReference>
<dbReference type="AlphaFoldDB" id="A0A0A0D685"/>
<dbReference type="Gene3D" id="2.40.37.10">
    <property type="entry name" value="Lyase, Ornithine Decarboxylase, Chain A, domain 1"/>
    <property type="match status" value="1"/>
</dbReference>
<evidence type="ECO:0000259" key="3">
    <source>
        <dbReference type="Pfam" id="PF02784"/>
    </source>
</evidence>
<evidence type="ECO:0000313" key="4">
    <source>
        <dbReference type="EMBL" id="KGM33614.1"/>
    </source>
</evidence>
<evidence type="ECO:0000313" key="5">
    <source>
        <dbReference type="Proteomes" id="UP000029995"/>
    </source>
</evidence>
<dbReference type="InterPro" id="IPR009006">
    <property type="entry name" value="Ala_racemase/Decarboxylase_C"/>
</dbReference>
<gene>
    <name evidence="4" type="ORF">P409_14880</name>
</gene>
<dbReference type="PANTHER" id="PTHR43727">
    <property type="entry name" value="DIAMINOPIMELATE DECARBOXYLASE"/>
    <property type="match status" value="1"/>
</dbReference>
<dbReference type="Pfam" id="PF02784">
    <property type="entry name" value="Orn_Arg_deC_N"/>
    <property type="match status" value="1"/>
</dbReference>
<dbReference type="SUPFAM" id="SSF51419">
    <property type="entry name" value="PLP-binding barrel"/>
    <property type="match status" value="1"/>
</dbReference>